<evidence type="ECO:0000313" key="2">
    <source>
        <dbReference type="Proteomes" id="UP000265520"/>
    </source>
</evidence>
<dbReference type="EMBL" id="LXQA010753813">
    <property type="protein sequence ID" value="MCI69325.1"/>
    <property type="molecule type" value="Genomic_DNA"/>
</dbReference>
<evidence type="ECO:0000313" key="1">
    <source>
        <dbReference type="EMBL" id="MCI69325.1"/>
    </source>
</evidence>
<dbReference type="AlphaFoldDB" id="A0A392UC73"/>
<sequence>MGEWTDGLWAWNLRWSRPLDAEELSRHTQRVADILSSVTSVRARSRTTTSSLRVT</sequence>
<proteinExistence type="predicted"/>
<organism evidence="1 2">
    <name type="scientific">Trifolium medium</name>
    <dbReference type="NCBI Taxonomy" id="97028"/>
    <lineage>
        <taxon>Eukaryota</taxon>
        <taxon>Viridiplantae</taxon>
        <taxon>Streptophyta</taxon>
        <taxon>Embryophyta</taxon>
        <taxon>Tracheophyta</taxon>
        <taxon>Spermatophyta</taxon>
        <taxon>Magnoliopsida</taxon>
        <taxon>eudicotyledons</taxon>
        <taxon>Gunneridae</taxon>
        <taxon>Pentapetalae</taxon>
        <taxon>rosids</taxon>
        <taxon>fabids</taxon>
        <taxon>Fabales</taxon>
        <taxon>Fabaceae</taxon>
        <taxon>Papilionoideae</taxon>
        <taxon>50 kb inversion clade</taxon>
        <taxon>NPAAA clade</taxon>
        <taxon>Hologalegina</taxon>
        <taxon>IRL clade</taxon>
        <taxon>Trifolieae</taxon>
        <taxon>Trifolium</taxon>
    </lineage>
</organism>
<protein>
    <submittedName>
        <fullName evidence="1">Uncharacterized protein</fullName>
    </submittedName>
</protein>
<name>A0A392UC73_9FABA</name>
<feature type="non-terminal residue" evidence="1">
    <location>
        <position position="55"/>
    </location>
</feature>
<keyword evidence="2" id="KW-1185">Reference proteome</keyword>
<reference evidence="1 2" key="1">
    <citation type="journal article" date="2018" name="Front. Plant Sci.">
        <title>Red Clover (Trifolium pratense) and Zigzag Clover (T. medium) - A Picture of Genomic Similarities and Differences.</title>
        <authorList>
            <person name="Dluhosova J."/>
            <person name="Istvanek J."/>
            <person name="Nedelnik J."/>
            <person name="Repkova J."/>
        </authorList>
    </citation>
    <scope>NUCLEOTIDE SEQUENCE [LARGE SCALE GENOMIC DNA]</scope>
    <source>
        <strain evidence="2">cv. 10/8</strain>
        <tissue evidence="1">Leaf</tissue>
    </source>
</reference>
<dbReference type="Proteomes" id="UP000265520">
    <property type="component" value="Unassembled WGS sequence"/>
</dbReference>
<comment type="caution">
    <text evidence="1">The sequence shown here is derived from an EMBL/GenBank/DDBJ whole genome shotgun (WGS) entry which is preliminary data.</text>
</comment>
<accession>A0A392UC73</accession>